<name>A0ABU8RIP2_9ACTN</name>
<keyword evidence="3" id="KW-1185">Reference proteome</keyword>
<proteinExistence type="predicted"/>
<protein>
    <submittedName>
        <fullName evidence="2">Uncharacterized protein</fullName>
    </submittedName>
</protein>
<sequence length="106" mass="10772">MDSTTTWTVPATGHPVGRPTAHPVGLPDVLAEQTADVHVATASSPTGSRTRGRRADVVEVPTSVATTADEPCEIPDALVDGPAVGTVRTLRSCGTTVPGSARHPAP</sequence>
<evidence type="ECO:0000256" key="1">
    <source>
        <dbReference type="SAM" id="MobiDB-lite"/>
    </source>
</evidence>
<dbReference type="EMBL" id="JBBIAA010000004">
    <property type="protein sequence ID" value="MEJ5944894.1"/>
    <property type="molecule type" value="Genomic_DNA"/>
</dbReference>
<evidence type="ECO:0000313" key="3">
    <source>
        <dbReference type="Proteomes" id="UP001387100"/>
    </source>
</evidence>
<gene>
    <name evidence="2" type="ORF">WDZ17_06250</name>
</gene>
<feature type="region of interest" description="Disordered" evidence="1">
    <location>
        <begin position="1"/>
        <end position="25"/>
    </location>
</feature>
<dbReference type="RefSeq" id="WP_339574274.1">
    <property type="nucleotide sequence ID" value="NZ_JBBIAA010000004.1"/>
</dbReference>
<comment type="caution">
    <text evidence="2">The sequence shown here is derived from an EMBL/GenBank/DDBJ whole genome shotgun (WGS) entry which is preliminary data.</text>
</comment>
<accession>A0ABU8RIP2</accession>
<organism evidence="2 3">
    <name type="scientific">Pseudokineococcus basanitobsidens</name>
    <dbReference type="NCBI Taxonomy" id="1926649"/>
    <lineage>
        <taxon>Bacteria</taxon>
        <taxon>Bacillati</taxon>
        <taxon>Actinomycetota</taxon>
        <taxon>Actinomycetes</taxon>
        <taxon>Kineosporiales</taxon>
        <taxon>Kineosporiaceae</taxon>
        <taxon>Pseudokineococcus</taxon>
    </lineage>
</organism>
<dbReference type="Proteomes" id="UP001387100">
    <property type="component" value="Unassembled WGS sequence"/>
</dbReference>
<evidence type="ECO:0000313" key="2">
    <source>
        <dbReference type="EMBL" id="MEJ5944894.1"/>
    </source>
</evidence>
<reference evidence="2 3" key="1">
    <citation type="journal article" date="2017" name="Int. J. Syst. Evol. Microbiol.">
        <title>Pseudokineococcus basanitobsidens sp. nov., isolated from volcanic rock.</title>
        <authorList>
            <person name="Lee D.W."/>
            <person name="Park M.Y."/>
            <person name="Kim J.J."/>
            <person name="Kim B.S."/>
        </authorList>
    </citation>
    <scope>NUCLEOTIDE SEQUENCE [LARGE SCALE GENOMIC DNA]</scope>
    <source>
        <strain evidence="2 3">DSM 103726</strain>
    </source>
</reference>